<comment type="caution">
    <text evidence="1">The sequence shown here is derived from an EMBL/GenBank/DDBJ whole genome shotgun (WGS) entry which is preliminary data.</text>
</comment>
<evidence type="ECO:0000313" key="2">
    <source>
        <dbReference type="Proteomes" id="UP000324222"/>
    </source>
</evidence>
<reference evidence="1 2" key="1">
    <citation type="submission" date="2019-05" db="EMBL/GenBank/DDBJ databases">
        <title>Another draft genome of Portunus trituberculatus and its Hox gene families provides insights of decapod evolution.</title>
        <authorList>
            <person name="Jeong J.-H."/>
            <person name="Song I."/>
            <person name="Kim S."/>
            <person name="Choi T."/>
            <person name="Kim D."/>
            <person name="Ryu S."/>
            <person name="Kim W."/>
        </authorList>
    </citation>
    <scope>NUCLEOTIDE SEQUENCE [LARGE SCALE GENOMIC DNA]</scope>
    <source>
        <tissue evidence="1">Muscle</tissue>
    </source>
</reference>
<sequence length="154" mass="17077">MSEHASHCLPQQASPVCRDTISQYDHKGKHHYLVTRKAGSLTTSGPTLTWPCSMKVTAVRRSGAILLRTMRQGRRRRQKEEAVTLLHSLRFHLVGMSPIEYLWLLHQSGTGLHSVGVLGVQLLDLQGQLSNLSGHLVVAVEWQTLVQAGVGGYY</sequence>
<gene>
    <name evidence="1" type="ORF">E2C01_034762</name>
</gene>
<dbReference type="Proteomes" id="UP000324222">
    <property type="component" value="Unassembled WGS sequence"/>
</dbReference>
<evidence type="ECO:0000313" key="1">
    <source>
        <dbReference type="EMBL" id="MPC41176.1"/>
    </source>
</evidence>
<protein>
    <submittedName>
        <fullName evidence="1">Uncharacterized protein</fullName>
    </submittedName>
</protein>
<organism evidence="1 2">
    <name type="scientific">Portunus trituberculatus</name>
    <name type="common">Swimming crab</name>
    <name type="synonym">Neptunus trituberculatus</name>
    <dbReference type="NCBI Taxonomy" id="210409"/>
    <lineage>
        <taxon>Eukaryota</taxon>
        <taxon>Metazoa</taxon>
        <taxon>Ecdysozoa</taxon>
        <taxon>Arthropoda</taxon>
        <taxon>Crustacea</taxon>
        <taxon>Multicrustacea</taxon>
        <taxon>Malacostraca</taxon>
        <taxon>Eumalacostraca</taxon>
        <taxon>Eucarida</taxon>
        <taxon>Decapoda</taxon>
        <taxon>Pleocyemata</taxon>
        <taxon>Brachyura</taxon>
        <taxon>Eubrachyura</taxon>
        <taxon>Portunoidea</taxon>
        <taxon>Portunidae</taxon>
        <taxon>Portuninae</taxon>
        <taxon>Portunus</taxon>
    </lineage>
</organism>
<accession>A0A5B7F771</accession>
<name>A0A5B7F771_PORTR</name>
<keyword evidence="2" id="KW-1185">Reference proteome</keyword>
<dbReference type="AlphaFoldDB" id="A0A5B7F771"/>
<proteinExistence type="predicted"/>
<dbReference type="EMBL" id="VSRR010004958">
    <property type="protein sequence ID" value="MPC41176.1"/>
    <property type="molecule type" value="Genomic_DNA"/>
</dbReference>